<accession>B3QQW5</accession>
<dbReference type="PANTHER" id="PTHR40076:SF1">
    <property type="entry name" value="MEMBRANE PROTEIN"/>
    <property type="match status" value="1"/>
</dbReference>
<evidence type="ECO:0000256" key="1">
    <source>
        <dbReference type="SAM" id="Phobius"/>
    </source>
</evidence>
<feature type="transmembrane region" description="Helical" evidence="1">
    <location>
        <begin position="45"/>
        <end position="62"/>
    </location>
</feature>
<dbReference type="STRING" id="517417.Cpar_0302"/>
<proteinExistence type="predicted"/>
<keyword evidence="1" id="KW-1133">Transmembrane helix</keyword>
<dbReference type="EMBL" id="CP001099">
    <property type="protein sequence ID" value="ACF10728.1"/>
    <property type="molecule type" value="Genomic_DNA"/>
</dbReference>
<dbReference type="HOGENOM" id="CLU_073576_0_0_10"/>
<protein>
    <recommendedName>
        <fullName evidence="4">DUF975 family protein</fullName>
    </recommendedName>
</protein>
<dbReference type="OrthoDB" id="825622at2"/>
<keyword evidence="1" id="KW-0812">Transmembrane</keyword>
<name>B3QQW5_CHLP8</name>
<evidence type="ECO:0000313" key="3">
    <source>
        <dbReference type="Proteomes" id="UP000008811"/>
    </source>
</evidence>
<feature type="transmembrane region" description="Helical" evidence="1">
    <location>
        <begin position="82"/>
        <end position="114"/>
    </location>
</feature>
<dbReference type="InterPro" id="IPR010380">
    <property type="entry name" value="DUF975"/>
</dbReference>
<keyword evidence="1" id="KW-0472">Membrane</keyword>
<feature type="transmembrane region" description="Helical" evidence="1">
    <location>
        <begin position="243"/>
        <end position="264"/>
    </location>
</feature>
<keyword evidence="3" id="KW-1185">Reference proteome</keyword>
<dbReference type="eggNOG" id="COG5523">
    <property type="taxonomic scope" value="Bacteria"/>
</dbReference>
<evidence type="ECO:0008006" key="4">
    <source>
        <dbReference type="Google" id="ProtNLM"/>
    </source>
</evidence>
<sequence>MESFNDRAHTAESTLDRQLQGEYNVDIGGFIRQAWDLFKQEPGKFIGFTLVLFVASMISQIIGTLSDPEVLTSLYGYSPNLYLIAGVGIVLSIVVSLLLVPLSVGMMIAGFKMLSGQELSFNDFFHGYRYWKPLVLLSVVIGIIGFLAGLLLAIPLILVVESVFELGSPSDMGIVFGGLLGVLYLVVLTFILTVYIFAQPLIVDRRMGFWQAMEMSRKVVVKQWFAIFGFLMVVGLLSMLGVLALLVGLLATIPVAYLSLAVAYREIFGLESSDW</sequence>
<feature type="transmembrane region" description="Helical" evidence="1">
    <location>
        <begin position="134"/>
        <end position="160"/>
    </location>
</feature>
<dbReference type="KEGG" id="cpc:Cpar_0302"/>
<dbReference type="Proteomes" id="UP000008811">
    <property type="component" value="Chromosome"/>
</dbReference>
<feature type="transmembrane region" description="Helical" evidence="1">
    <location>
        <begin position="219"/>
        <end position="237"/>
    </location>
</feature>
<organism evidence="2 3">
    <name type="scientific">Chlorobaculum parvum (strain DSM 263 / NCIMB 8327)</name>
    <name type="common">Chlorobium vibrioforme subsp. thiosulfatophilum</name>
    <dbReference type="NCBI Taxonomy" id="517417"/>
    <lineage>
        <taxon>Bacteria</taxon>
        <taxon>Pseudomonadati</taxon>
        <taxon>Chlorobiota</taxon>
        <taxon>Chlorobiia</taxon>
        <taxon>Chlorobiales</taxon>
        <taxon>Chlorobiaceae</taxon>
        <taxon>Chlorobaculum</taxon>
    </lineage>
</organism>
<dbReference type="AlphaFoldDB" id="B3QQW5"/>
<dbReference type="RefSeq" id="WP_012501561.1">
    <property type="nucleotide sequence ID" value="NC_011027.1"/>
</dbReference>
<reference evidence="2" key="1">
    <citation type="submission" date="2008-06" db="EMBL/GenBank/DDBJ databases">
        <title>Complete sequence of Chlorobaculum parvum NCIB 8327.</title>
        <authorList>
            <consortium name="US DOE Joint Genome Institute"/>
            <person name="Lucas S."/>
            <person name="Copeland A."/>
            <person name="Lapidus A."/>
            <person name="Glavina del Rio T."/>
            <person name="Dalin E."/>
            <person name="Tice H."/>
            <person name="Bruce D."/>
            <person name="Goodwin L."/>
            <person name="Pitluck S."/>
            <person name="Schmutz J."/>
            <person name="Larimer F."/>
            <person name="Land M."/>
            <person name="Hauser L."/>
            <person name="Kyrpides N."/>
            <person name="Mikhailova N."/>
            <person name="Zhao F."/>
            <person name="Li T."/>
            <person name="Liu Z."/>
            <person name="Overmann J."/>
            <person name="Bryant D.A."/>
            <person name="Richardson P."/>
        </authorList>
    </citation>
    <scope>NUCLEOTIDE SEQUENCE [LARGE SCALE GENOMIC DNA]</scope>
    <source>
        <strain evidence="2">NCIB 8327</strain>
    </source>
</reference>
<evidence type="ECO:0000313" key="2">
    <source>
        <dbReference type="EMBL" id="ACF10728.1"/>
    </source>
</evidence>
<gene>
    <name evidence="2" type="ordered locus">Cpar_0302</name>
</gene>
<dbReference type="PANTHER" id="PTHR40076">
    <property type="entry name" value="MEMBRANE PROTEIN-RELATED"/>
    <property type="match status" value="1"/>
</dbReference>
<feature type="transmembrane region" description="Helical" evidence="1">
    <location>
        <begin position="172"/>
        <end position="198"/>
    </location>
</feature>